<dbReference type="InterPro" id="IPR035906">
    <property type="entry name" value="MetI-like_sf"/>
</dbReference>
<protein>
    <submittedName>
        <fullName evidence="9">ABC transporter permease subunit</fullName>
    </submittedName>
</protein>
<evidence type="ECO:0000313" key="10">
    <source>
        <dbReference type="Proteomes" id="UP001596439"/>
    </source>
</evidence>
<evidence type="ECO:0000259" key="8">
    <source>
        <dbReference type="PROSITE" id="PS50928"/>
    </source>
</evidence>
<dbReference type="InterPro" id="IPR000515">
    <property type="entry name" value="MetI-like"/>
</dbReference>
<comment type="caution">
    <text evidence="9">The sequence shown here is derived from an EMBL/GenBank/DDBJ whole genome shotgun (WGS) entry which is preliminary data.</text>
</comment>
<keyword evidence="3" id="KW-1003">Cell membrane</keyword>
<name>A0ABW2PNG0_9BACL</name>
<dbReference type="PANTHER" id="PTHR30465">
    <property type="entry name" value="INNER MEMBRANE ABC TRANSPORTER"/>
    <property type="match status" value="1"/>
</dbReference>
<dbReference type="Proteomes" id="UP001596439">
    <property type="component" value="Unassembled WGS sequence"/>
</dbReference>
<evidence type="ECO:0000256" key="5">
    <source>
        <dbReference type="ARBA" id="ARBA00022989"/>
    </source>
</evidence>
<comment type="subcellular location">
    <subcellularLocation>
        <location evidence="1 7">Cell membrane</location>
        <topology evidence="1 7">Multi-pass membrane protein</topology>
    </subcellularLocation>
</comment>
<dbReference type="Pfam" id="PF00528">
    <property type="entry name" value="BPD_transp_1"/>
    <property type="match status" value="1"/>
</dbReference>
<dbReference type="PROSITE" id="PS50928">
    <property type="entry name" value="ABC_TM1"/>
    <property type="match status" value="1"/>
</dbReference>
<feature type="transmembrane region" description="Helical" evidence="7">
    <location>
        <begin position="159"/>
        <end position="177"/>
    </location>
</feature>
<sequence>MTYIARKFAHLVIAFFVLIAISALPTIVVQTDFSLTSYWNGIQQQLNQLQKLDEITYYNFTAQTDLLLLPALGPLVKESVIIFTTALAVSTTLGLLYAYYYYQSGRRVRTVLHQTSQTLEMVPDLFWLIFSQFLAISIHRATGFDRIEVAGGFAEYIRFLPIVTLTLTTMFFFIKWLTIHIHEQEAIPYLELAQAKGIRPGGLFWKHLLPNIIYRFYLFFRSNIITILSTLLIVEYLFNVQGLFRFAVYNPQMEILLVILFVIYIPIFLLDLFIEWIIPNAWKGGI</sequence>
<proteinExistence type="inferred from homology"/>
<keyword evidence="2 7" id="KW-0813">Transport</keyword>
<evidence type="ECO:0000313" key="9">
    <source>
        <dbReference type="EMBL" id="MFC7389856.1"/>
    </source>
</evidence>
<reference evidence="10" key="1">
    <citation type="journal article" date="2019" name="Int. J. Syst. Evol. Microbiol.">
        <title>The Global Catalogue of Microorganisms (GCM) 10K type strain sequencing project: providing services to taxonomists for standard genome sequencing and annotation.</title>
        <authorList>
            <consortium name="The Broad Institute Genomics Platform"/>
            <consortium name="The Broad Institute Genome Sequencing Center for Infectious Disease"/>
            <person name="Wu L."/>
            <person name="Ma J."/>
        </authorList>
    </citation>
    <scope>NUCLEOTIDE SEQUENCE [LARGE SCALE GENOMIC DNA]</scope>
    <source>
        <strain evidence="10">CCUG 55590</strain>
    </source>
</reference>
<accession>A0ABW2PNG0</accession>
<comment type="similarity">
    <text evidence="7">Belongs to the binding-protein-dependent transport system permease family.</text>
</comment>
<feature type="transmembrane region" description="Helical" evidence="7">
    <location>
        <begin position="216"/>
        <end position="238"/>
    </location>
</feature>
<gene>
    <name evidence="9" type="ORF">ACFQO8_06830</name>
</gene>
<feature type="transmembrane region" description="Helical" evidence="7">
    <location>
        <begin position="80"/>
        <end position="100"/>
    </location>
</feature>
<keyword evidence="5 7" id="KW-1133">Transmembrane helix</keyword>
<feature type="domain" description="ABC transmembrane type-1" evidence="8">
    <location>
        <begin position="76"/>
        <end position="274"/>
    </location>
</feature>
<feature type="transmembrane region" description="Helical" evidence="7">
    <location>
        <begin position="258"/>
        <end position="278"/>
    </location>
</feature>
<dbReference type="EMBL" id="JBHTCE010000001">
    <property type="protein sequence ID" value="MFC7389856.1"/>
    <property type="molecule type" value="Genomic_DNA"/>
</dbReference>
<evidence type="ECO:0000256" key="6">
    <source>
        <dbReference type="ARBA" id="ARBA00023136"/>
    </source>
</evidence>
<organism evidence="9 10">
    <name type="scientific">Exiguobacterium aestuarii</name>
    <dbReference type="NCBI Taxonomy" id="273527"/>
    <lineage>
        <taxon>Bacteria</taxon>
        <taxon>Bacillati</taxon>
        <taxon>Bacillota</taxon>
        <taxon>Bacilli</taxon>
        <taxon>Bacillales</taxon>
        <taxon>Bacillales Family XII. Incertae Sedis</taxon>
        <taxon>Exiguobacterium</taxon>
    </lineage>
</organism>
<keyword evidence="6 7" id="KW-0472">Membrane</keyword>
<evidence type="ECO:0000256" key="4">
    <source>
        <dbReference type="ARBA" id="ARBA00022692"/>
    </source>
</evidence>
<evidence type="ECO:0000256" key="7">
    <source>
        <dbReference type="RuleBase" id="RU363032"/>
    </source>
</evidence>
<evidence type="ECO:0000256" key="1">
    <source>
        <dbReference type="ARBA" id="ARBA00004651"/>
    </source>
</evidence>
<keyword evidence="10" id="KW-1185">Reference proteome</keyword>
<keyword evidence="4 7" id="KW-0812">Transmembrane</keyword>
<evidence type="ECO:0000256" key="3">
    <source>
        <dbReference type="ARBA" id="ARBA00022475"/>
    </source>
</evidence>
<dbReference type="PANTHER" id="PTHR30465:SF44">
    <property type="entry name" value="ABC-TYPE DIPEPTIDE_OLIGOPEPTIDE TRANSPORT SYSTEM, PERMEASE COMPONENT"/>
    <property type="match status" value="1"/>
</dbReference>
<evidence type="ECO:0000256" key="2">
    <source>
        <dbReference type="ARBA" id="ARBA00022448"/>
    </source>
</evidence>
<dbReference type="Gene3D" id="1.10.3720.10">
    <property type="entry name" value="MetI-like"/>
    <property type="match status" value="1"/>
</dbReference>
<dbReference type="SUPFAM" id="SSF161098">
    <property type="entry name" value="MetI-like"/>
    <property type="match status" value="1"/>
</dbReference>
<dbReference type="RefSeq" id="WP_214788212.1">
    <property type="nucleotide sequence ID" value="NZ_JANIEL010000002.1"/>
</dbReference>